<dbReference type="EMBL" id="MU839855">
    <property type="protein sequence ID" value="KAK1749609.1"/>
    <property type="molecule type" value="Genomic_DNA"/>
</dbReference>
<name>A0AAJ0F5X9_9PEZI</name>
<dbReference type="AlphaFoldDB" id="A0AAJ0F5X9"/>
<organism evidence="1 2">
    <name type="scientific">Echria macrotheca</name>
    <dbReference type="NCBI Taxonomy" id="438768"/>
    <lineage>
        <taxon>Eukaryota</taxon>
        <taxon>Fungi</taxon>
        <taxon>Dikarya</taxon>
        <taxon>Ascomycota</taxon>
        <taxon>Pezizomycotina</taxon>
        <taxon>Sordariomycetes</taxon>
        <taxon>Sordariomycetidae</taxon>
        <taxon>Sordariales</taxon>
        <taxon>Schizotheciaceae</taxon>
        <taxon>Echria</taxon>
    </lineage>
</organism>
<accession>A0AAJ0F5X9</accession>
<keyword evidence="2" id="KW-1185">Reference proteome</keyword>
<protein>
    <submittedName>
        <fullName evidence="1">Uncharacterized protein</fullName>
    </submittedName>
</protein>
<comment type="caution">
    <text evidence="1">The sequence shown here is derived from an EMBL/GenBank/DDBJ whole genome shotgun (WGS) entry which is preliminary data.</text>
</comment>
<reference evidence="1" key="1">
    <citation type="submission" date="2023-06" db="EMBL/GenBank/DDBJ databases">
        <title>Genome-scale phylogeny and comparative genomics of the fungal order Sordariales.</title>
        <authorList>
            <consortium name="Lawrence Berkeley National Laboratory"/>
            <person name="Hensen N."/>
            <person name="Bonometti L."/>
            <person name="Westerberg I."/>
            <person name="Brannstrom I.O."/>
            <person name="Guillou S."/>
            <person name="Cros-Aarteil S."/>
            <person name="Calhoun S."/>
            <person name="Haridas S."/>
            <person name="Kuo A."/>
            <person name="Mondo S."/>
            <person name="Pangilinan J."/>
            <person name="Riley R."/>
            <person name="Labutti K."/>
            <person name="Andreopoulos B."/>
            <person name="Lipzen A."/>
            <person name="Chen C."/>
            <person name="Yanf M."/>
            <person name="Daum C."/>
            <person name="Ng V."/>
            <person name="Clum A."/>
            <person name="Steindorff A."/>
            <person name="Ohm R."/>
            <person name="Martin F."/>
            <person name="Silar P."/>
            <person name="Natvig D."/>
            <person name="Lalanne C."/>
            <person name="Gautier V."/>
            <person name="Ament-Velasquez S.L."/>
            <person name="Kruys A."/>
            <person name="Hutchinson M.I."/>
            <person name="Powell A.J."/>
            <person name="Barry K."/>
            <person name="Miller A.N."/>
            <person name="Grigoriev I.V."/>
            <person name="Debuchy R."/>
            <person name="Gladieux P."/>
            <person name="Thoren M.H."/>
            <person name="Johannesson H."/>
        </authorList>
    </citation>
    <scope>NUCLEOTIDE SEQUENCE</scope>
    <source>
        <strain evidence="1">PSN4</strain>
    </source>
</reference>
<proteinExistence type="predicted"/>
<dbReference type="InterPro" id="IPR021276">
    <property type="entry name" value="DUF2855"/>
</dbReference>
<evidence type="ECO:0000313" key="1">
    <source>
        <dbReference type="EMBL" id="KAK1749609.1"/>
    </source>
</evidence>
<dbReference type="Proteomes" id="UP001239445">
    <property type="component" value="Unassembled WGS sequence"/>
</dbReference>
<gene>
    <name evidence="1" type="ORF">QBC47DRAFT_395627</name>
</gene>
<sequence length="423" mass="46521">MASIQLISKTNYAIQTVVPLPLPSTPLLAPDTIRIRSRILGLTTNLLKCAKLGAARLPGLDWYNIWPFPFATAPEPFNDPSKYCRIGAWGYSEVVESTIPSLTVGTFLYGYQPIGSVPEELKLKAVDDVPGGWVEISERRKDMVGIYNFYLETETDDENDRNRESKGWDALMQPLFCTSWMLNRFVFDWTGEESNRVHPLGVDSDLPWTKEDANLKGATVILLAASAKTGLAFAQQLRHGRPEFEQPSKIVAVGSEDSKAFTASTGWFDEILGYHDVDDAPGLLLDSGNKPAKVLLVDFGARGGAADRWATALRPMCERLQVVLLGADPSFNGQIELLSLARQPGSGVTQSNAGRQWEMAREMLGARKYTDEFAAAWNAFKAEGAVKGLNLVWGRGIDGFKEGWDVLARGEGRSDVGLVYGRV</sequence>
<evidence type="ECO:0000313" key="2">
    <source>
        <dbReference type="Proteomes" id="UP001239445"/>
    </source>
</evidence>
<dbReference type="Pfam" id="PF11017">
    <property type="entry name" value="DUF2855"/>
    <property type="match status" value="1"/>
</dbReference>